<dbReference type="OrthoDB" id="9804695at2"/>
<dbReference type="Pfam" id="PF13380">
    <property type="entry name" value="CoA_binding_2"/>
    <property type="match status" value="1"/>
</dbReference>
<accession>A0A233SCD4</accession>
<dbReference type="PANTHER" id="PTHR33303:SF2">
    <property type="entry name" value="COA-BINDING DOMAIN-CONTAINING PROTEIN"/>
    <property type="match status" value="1"/>
</dbReference>
<organism evidence="2 3">
    <name type="scientific">Streptomyces diastatochromogenes</name>
    <dbReference type="NCBI Taxonomy" id="42236"/>
    <lineage>
        <taxon>Bacteria</taxon>
        <taxon>Bacillati</taxon>
        <taxon>Actinomycetota</taxon>
        <taxon>Actinomycetes</taxon>
        <taxon>Kitasatosporales</taxon>
        <taxon>Streptomycetaceae</taxon>
        <taxon>Streptomyces</taxon>
    </lineage>
</organism>
<dbReference type="PANTHER" id="PTHR33303">
    <property type="entry name" value="CYTOPLASMIC PROTEIN-RELATED"/>
    <property type="match status" value="1"/>
</dbReference>
<evidence type="ECO:0000259" key="1">
    <source>
        <dbReference type="SMART" id="SM00881"/>
    </source>
</evidence>
<sequence length="140" mass="14995">MTERLWDEYRHILSGARTIAVVGASAEPGKSAHEIPAYLQRKGFRVIPVNPHHSEVLGVPAVPSLLDIGEPIDIVDVFRPAPETPDVARDAVAIGARALWLQLGIVSDRAHEIAESGGLSIVMNRCLGAVHAELELAGDI</sequence>
<gene>
    <name evidence="2" type="ORF">BEK98_24360</name>
</gene>
<dbReference type="SUPFAM" id="SSF51735">
    <property type="entry name" value="NAD(P)-binding Rossmann-fold domains"/>
    <property type="match status" value="1"/>
</dbReference>
<evidence type="ECO:0000313" key="2">
    <source>
        <dbReference type="EMBL" id="OXY93327.1"/>
    </source>
</evidence>
<evidence type="ECO:0000313" key="3">
    <source>
        <dbReference type="Proteomes" id="UP000215483"/>
    </source>
</evidence>
<dbReference type="RefSeq" id="WP_094218857.1">
    <property type="nucleotide sequence ID" value="NZ_MCGQ01000020.1"/>
</dbReference>
<dbReference type="GO" id="GO:0016874">
    <property type="term" value="F:ligase activity"/>
    <property type="evidence" value="ECO:0007669"/>
    <property type="project" value="UniProtKB-KW"/>
</dbReference>
<name>A0A233SCD4_STRDA</name>
<protein>
    <submittedName>
        <fullName evidence="2">Succinate--CoA ligase</fullName>
    </submittedName>
</protein>
<dbReference type="InterPro" id="IPR003781">
    <property type="entry name" value="CoA-bd"/>
</dbReference>
<feature type="domain" description="CoA-binding" evidence="1">
    <location>
        <begin position="13"/>
        <end position="105"/>
    </location>
</feature>
<dbReference type="SMART" id="SM00881">
    <property type="entry name" value="CoA_binding"/>
    <property type="match status" value="1"/>
</dbReference>
<proteinExistence type="predicted"/>
<dbReference type="InterPro" id="IPR036291">
    <property type="entry name" value="NAD(P)-bd_dom_sf"/>
</dbReference>
<keyword evidence="3" id="KW-1185">Reference proteome</keyword>
<comment type="caution">
    <text evidence="2">The sequence shown here is derived from an EMBL/GenBank/DDBJ whole genome shotgun (WGS) entry which is preliminary data.</text>
</comment>
<dbReference type="AlphaFoldDB" id="A0A233SCD4"/>
<reference evidence="2 3" key="1">
    <citation type="submission" date="2016-07" db="EMBL/GenBank/DDBJ databases">
        <title>Draft genome of Streptomyces diastatochromogenes.</title>
        <authorList>
            <person name="Podduturi R."/>
            <person name="Lukassen M.B."/>
            <person name="Clausen N."/>
            <person name="Nielsen J.L."/>
            <person name="Jorgensen N.O."/>
        </authorList>
    </citation>
    <scope>NUCLEOTIDE SEQUENCE [LARGE SCALE GENOMIC DNA]</scope>
    <source>
        <strain evidence="2 3">DSM 40608</strain>
    </source>
</reference>
<dbReference type="Gene3D" id="3.40.50.720">
    <property type="entry name" value="NAD(P)-binding Rossmann-like Domain"/>
    <property type="match status" value="1"/>
</dbReference>
<keyword evidence="2" id="KW-0436">Ligase</keyword>
<dbReference type="Proteomes" id="UP000215483">
    <property type="component" value="Unassembled WGS sequence"/>
</dbReference>
<dbReference type="EMBL" id="MCGQ01000020">
    <property type="protein sequence ID" value="OXY93327.1"/>
    <property type="molecule type" value="Genomic_DNA"/>
</dbReference>